<dbReference type="KEGG" id="rub:GBA63_02745"/>
<dbReference type="Proteomes" id="UP000501452">
    <property type="component" value="Chromosome"/>
</dbReference>
<feature type="binding site" evidence="8">
    <location>
        <position position="57"/>
    </location>
    <ligand>
        <name>Fe cation</name>
        <dbReference type="ChEBI" id="CHEBI:24875"/>
        <label>1</label>
    </ligand>
</feature>
<dbReference type="GO" id="GO:0004322">
    <property type="term" value="F:ferroxidase activity"/>
    <property type="evidence" value="ECO:0007669"/>
    <property type="project" value="TreeGrafter"/>
</dbReference>
<feature type="domain" description="Ferritin-like diiron" evidence="10">
    <location>
        <begin position="7"/>
        <end position="152"/>
    </location>
</feature>
<dbReference type="InterPro" id="IPR009078">
    <property type="entry name" value="Ferritin-like_SF"/>
</dbReference>
<evidence type="ECO:0000256" key="5">
    <source>
        <dbReference type="ARBA" id="ARBA00023002"/>
    </source>
</evidence>
<evidence type="ECO:0000256" key="8">
    <source>
        <dbReference type="PIRSR" id="PIRSR601519-1"/>
    </source>
</evidence>
<keyword evidence="12" id="KW-1185">Reference proteome</keyword>
<keyword evidence="3 9" id="KW-0409">Iron storage</keyword>
<dbReference type="GO" id="GO:0008199">
    <property type="term" value="F:ferric iron binding"/>
    <property type="evidence" value="ECO:0007669"/>
    <property type="project" value="InterPro"/>
</dbReference>
<sequence length="169" mass="19302">MSEVAQTRMKGAMREAMEEQIGHEFSAAYLYLSMAGFLETANLPGFARWMRAQAAEEQVHALKFFDFLLDRGESVRLRPIGEPPHDFHSPLDTFEQALEHEKRVTSLIHDLYELAISEGDFPAQVLLNWFVSEQVEEEKSASEIVERLRMAGEDTAALLMLDKELGERE</sequence>
<dbReference type="PROSITE" id="PS50905">
    <property type="entry name" value="FERRITIN_LIKE"/>
    <property type="match status" value="1"/>
</dbReference>
<evidence type="ECO:0000256" key="4">
    <source>
        <dbReference type="ARBA" id="ARBA00022723"/>
    </source>
</evidence>
<feature type="binding site" evidence="8">
    <location>
        <position position="60"/>
    </location>
    <ligand>
        <name>Fe cation</name>
        <dbReference type="ChEBI" id="CHEBI:24875"/>
        <label>1</label>
    </ligand>
</feature>
<keyword evidence="6 8" id="KW-0408">Iron</keyword>
<dbReference type="GO" id="GO:0006879">
    <property type="term" value="P:intracellular iron ion homeostasis"/>
    <property type="evidence" value="ECO:0007669"/>
    <property type="project" value="UniProtKB-KW"/>
</dbReference>
<dbReference type="GO" id="GO:0008198">
    <property type="term" value="F:ferrous iron binding"/>
    <property type="evidence" value="ECO:0007669"/>
    <property type="project" value="TreeGrafter"/>
</dbReference>
<evidence type="ECO:0000259" key="10">
    <source>
        <dbReference type="PROSITE" id="PS50905"/>
    </source>
</evidence>
<dbReference type="PANTHER" id="PTHR11431">
    <property type="entry name" value="FERRITIN"/>
    <property type="match status" value="1"/>
</dbReference>
<dbReference type="GO" id="GO:0042802">
    <property type="term" value="F:identical protein binding"/>
    <property type="evidence" value="ECO:0007669"/>
    <property type="project" value="UniProtKB-ARBA"/>
</dbReference>
<protein>
    <recommendedName>
        <fullName evidence="9">Ferritin</fullName>
    </recommendedName>
</protein>
<keyword evidence="4 8" id="KW-0479">Metal-binding</keyword>
<dbReference type="InterPro" id="IPR012347">
    <property type="entry name" value="Ferritin-like"/>
</dbReference>
<comment type="function">
    <text evidence="1">Iron-storage protein.</text>
</comment>
<evidence type="ECO:0000313" key="11">
    <source>
        <dbReference type="EMBL" id="QIN81667.1"/>
    </source>
</evidence>
<dbReference type="Pfam" id="PF00210">
    <property type="entry name" value="Ferritin"/>
    <property type="match status" value="1"/>
</dbReference>
<evidence type="ECO:0000256" key="7">
    <source>
        <dbReference type="ARBA" id="ARBA00048035"/>
    </source>
</evidence>
<dbReference type="EMBL" id="CP045119">
    <property type="protein sequence ID" value="QIN81667.1"/>
    <property type="molecule type" value="Genomic_DNA"/>
</dbReference>
<accession>A0A6G8Q5R4</accession>
<dbReference type="PANTHER" id="PTHR11431:SF127">
    <property type="entry name" value="BACTERIAL NON-HEME FERRITIN"/>
    <property type="match status" value="1"/>
</dbReference>
<name>A0A6G8Q5R4_9ACTN</name>
<proteinExistence type="inferred from homology"/>
<dbReference type="Gene3D" id="1.20.1260.10">
    <property type="match status" value="1"/>
</dbReference>
<comment type="catalytic activity">
    <reaction evidence="7">
        <text>4 Fe(2+) + O2 + 6 H2O = 4 iron(III) oxide-hydroxide + 12 H(+)</text>
        <dbReference type="Rhea" id="RHEA:11972"/>
        <dbReference type="ChEBI" id="CHEBI:15377"/>
        <dbReference type="ChEBI" id="CHEBI:15378"/>
        <dbReference type="ChEBI" id="CHEBI:15379"/>
        <dbReference type="ChEBI" id="CHEBI:29033"/>
        <dbReference type="ChEBI" id="CHEBI:78619"/>
        <dbReference type="EC" id="1.16.3.2"/>
    </reaction>
</comment>
<dbReference type="SUPFAM" id="SSF47240">
    <property type="entry name" value="Ferritin-like"/>
    <property type="match status" value="1"/>
</dbReference>
<comment type="similarity">
    <text evidence="2">Belongs to the ferritin family. Prokaryotic subfamily.</text>
</comment>
<evidence type="ECO:0000256" key="2">
    <source>
        <dbReference type="ARBA" id="ARBA00006950"/>
    </source>
</evidence>
<dbReference type="InterPro" id="IPR041719">
    <property type="entry name" value="Ferritin_prok"/>
</dbReference>
<organism evidence="11 12">
    <name type="scientific">Rubrobacter tropicus</name>
    <dbReference type="NCBI Taxonomy" id="2653851"/>
    <lineage>
        <taxon>Bacteria</taxon>
        <taxon>Bacillati</taxon>
        <taxon>Actinomycetota</taxon>
        <taxon>Rubrobacteria</taxon>
        <taxon>Rubrobacterales</taxon>
        <taxon>Rubrobacteraceae</taxon>
        <taxon>Rubrobacter</taxon>
    </lineage>
</organism>
<dbReference type="FunFam" id="1.20.1260.10:FF:000001">
    <property type="entry name" value="Non-heme ferritin"/>
    <property type="match status" value="1"/>
</dbReference>
<dbReference type="GO" id="GO:0006826">
    <property type="term" value="P:iron ion transport"/>
    <property type="evidence" value="ECO:0007669"/>
    <property type="project" value="InterPro"/>
</dbReference>
<feature type="binding site" evidence="8">
    <location>
        <position position="24"/>
    </location>
    <ligand>
        <name>Fe cation</name>
        <dbReference type="ChEBI" id="CHEBI:24875"/>
        <label>1</label>
    </ligand>
</feature>
<evidence type="ECO:0000256" key="9">
    <source>
        <dbReference type="RuleBase" id="RU361145"/>
    </source>
</evidence>
<dbReference type="InterPro" id="IPR008331">
    <property type="entry name" value="Ferritin_DPS_dom"/>
</dbReference>
<dbReference type="RefSeq" id="WP_166173275.1">
    <property type="nucleotide sequence ID" value="NZ_CP045119.1"/>
</dbReference>
<dbReference type="CDD" id="cd01055">
    <property type="entry name" value="Nonheme_Ferritin"/>
    <property type="match status" value="1"/>
</dbReference>
<evidence type="ECO:0000256" key="1">
    <source>
        <dbReference type="ARBA" id="ARBA00002485"/>
    </source>
</evidence>
<evidence type="ECO:0000256" key="3">
    <source>
        <dbReference type="ARBA" id="ARBA00022434"/>
    </source>
</evidence>
<gene>
    <name evidence="11" type="ORF">GBA63_02745</name>
</gene>
<dbReference type="AlphaFoldDB" id="A0A6G8Q5R4"/>
<feature type="binding site" evidence="8">
    <location>
        <position position="101"/>
    </location>
    <ligand>
        <name>Fe cation</name>
        <dbReference type="ChEBI" id="CHEBI:24875"/>
        <label>1</label>
    </ligand>
</feature>
<dbReference type="InterPro" id="IPR009040">
    <property type="entry name" value="Ferritin-like_diiron"/>
</dbReference>
<dbReference type="InterPro" id="IPR001519">
    <property type="entry name" value="Ferritin"/>
</dbReference>
<dbReference type="GO" id="GO:0005829">
    <property type="term" value="C:cytosol"/>
    <property type="evidence" value="ECO:0007669"/>
    <property type="project" value="TreeGrafter"/>
</dbReference>
<feature type="binding site" evidence="8">
    <location>
        <position position="134"/>
    </location>
    <ligand>
        <name>Fe cation</name>
        <dbReference type="ChEBI" id="CHEBI:24875"/>
        <label>1</label>
    </ligand>
</feature>
<evidence type="ECO:0000256" key="6">
    <source>
        <dbReference type="ARBA" id="ARBA00023004"/>
    </source>
</evidence>
<evidence type="ECO:0000313" key="12">
    <source>
        <dbReference type="Proteomes" id="UP000501452"/>
    </source>
</evidence>
<keyword evidence="5" id="KW-0560">Oxidoreductase</keyword>
<reference evidence="11 12" key="1">
    <citation type="submission" date="2019-10" db="EMBL/GenBank/DDBJ databases">
        <title>Rubrobacter sp nov SCSIO 52090 isolated from a deep-sea sediment in the South China Sea.</title>
        <authorList>
            <person name="Chen R.W."/>
        </authorList>
    </citation>
    <scope>NUCLEOTIDE SEQUENCE [LARGE SCALE GENOMIC DNA]</scope>
    <source>
        <strain evidence="11 12">SCSIO 52909</strain>
    </source>
</reference>